<dbReference type="InterPro" id="IPR036047">
    <property type="entry name" value="F-box-like_dom_sf"/>
</dbReference>
<dbReference type="PROSITE" id="PS50181">
    <property type="entry name" value="FBOX"/>
    <property type="match status" value="1"/>
</dbReference>
<protein>
    <submittedName>
        <fullName evidence="6">Uncharacterized protein LOC117640559 isoform X1</fullName>
    </submittedName>
</protein>
<organism evidence="6">
    <name type="scientific">Thrips palmi</name>
    <name type="common">Melon thrips</name>
    <dbReference type="NCBI Taxonomy" id="161013"/>
    <lineage>
        <taxon>Eukaryota</taxon>
        <taxon>Metazoa</taxon>
        <taxon>Ecdysozoa</taxon>
        <taxon>Arthropoda</taxon>
        <taxon>Hexapoda</taxon>
        <taxon>Insecta</taxon>
        <taxon>Pterygota</taxon>
        <taxon>Neoptera</taxon>
        <taxon>Paraneoptera</taxon>
        <taxon>Thysanoptera</taxon>
        <taxon>Terebrantia</taxon>
        <taxon>Thripoidea</taxon>
        <taxon>Thripidae</taxon>
        <taxon>Thrips</taxon>
    </lineage>
</organism>
<dbReference type="GeneID" id="117640559"/>
<dbReference type="RefSeq" id="XP_034232987.1">
    <property type="nucleotide sequence ID" value="XM_034377096.1"/>
</dbReference>
<dbReference type="InterPro" id="IPR032675">
    <property type="entry name" value="LRR_dom_sf"/>
</dbReference>
<dbReference type="InterPro" id="IPR002893">
    <property type="entry name" value="Znf_MYND"/>
</dbReference>
<keyword evidence="1" id="KW-0479">Metal-binding</keyword>
<dbReference type="Gene3D" id="1.20.1280.50">
    <property type="match status" value="1"/>
</dbReference>
<dbReference type="Gene3D" id="3.80.10.10">
    <property type="entry name" value="Ribonuclease Inhibitor"/>
    <property type="match status" value="1"/>
</dbReference>
<gene>
    <name evidence="6" type="primary">LOC117640559</name>
</gene>
<name>A0A6P8YGA2_THRPL</name>
<dbReference type="OrthoDB" id="5282002at2759"/>
<evidence type="ECO:0000259" key="4">
    <source>
        <dbReference type="PROSITE" id="PS50181"/>
    </source>
</evidence>
<dbReference type="SMART" id="SM00256">
    <property type="entry name" value="FBOX"/>
    <property type="match status" value="1"/>
</dbReference>
<evidence type="ECO:0000256" key="1">
    <source>
        <dbReference type="ARBA" id="ARBA00022723"/>
    </source>
</evidence>
<accession>A0A6P8YGA2</accession>
<dbReference type="Proteomes" id="UP000515158">
    <property type="component" value="Unplaced"/>
</dbReference>
<sequence length="553" mass="62616">MRVYCRHNLVRSRGHDGGLMELRGTTWPDMDRCVYCCAKATVSCSRCGDEFYCSEKHLVQHRLVHSRACVRRKQEVSQIECQDQAETVTTCQNSLPLLPELVLHRICHRLGPADLVRLGWVCRSLRAVSRSSRAWTKVEFSGIEEPRTAKNTEQAVEGLNENGVLRIAPALHTLTLSLDTWPAVSLLRCTKNVKVLNLVWQEKPLEECDKSRLYHTLDHYSDHLIRVAVWVECLPDVETLRFFDGIKRIQELYIGNQLVKVYPGSQTGPVSYLSLGKWVSGDVAGDLIQACRETLTSFSVTASTWDHWSFESPTFDVGSELALCAGLQEVNLPPWRDIGILNSFPRLHTLGIDVPYFRYQHQSFDLFFETSPVVRRLRKLTLGMDSYAHRGIMQVVANNCPELRQLELDCHGSSSSPVSLLALPRDLHTILGRLGELTRLRIVEARVPSTVFKGIAQGALPNLTDLILQECSATEKGLSAMARLKVDREDLQVWEARQNVSKAVYNKNWAPERCSFSSCQDASDCDDSTSEEEEVDDDFAYGVIEKLRERYAF</sequence>
<dbReference type="SUPFAM" id="SSF81383">
    <property type="entry name" value="F-box domain"/>
    <property type="match status" value="1"/>
</dbReference>
<dbReference type="Pfam" id="PF12937">
    <property type="entry name" value="F-box-like"/>
    <property type="match status" value="1"/>
</dbReference>
<evidence type="ECO:0000256" key="2">
    <source>
        <dbReference type="ARBA" id="ARBA00022771"/>
    </source>
</evidence>
<reference evidence="6" key="1">
    <citation type="submission" date="2025-08" db="UniProtKB">
        <authorList>
            <consortium name="RefSeq"/>
        </authorList>
    </citation>
    <scope>IDENTIFICATION</scope>
    <source>
        <tissue evidence="6">Total insect</tissue>
    </source>
</reference>
<dbReference type="SUPFAM" id="SSF52047">
    <property type="entry name" value="RNI-like"/>
    <property type="match status" value="1"/>
</dbReference>
<dbReference type="InterPro" id="IPR001810">
    <property type="entry name" value="F-box_dom"/>
</dbReference>
<dbReference type="PROSITE" id="PS01360">
    <property type="entry name" value="ZF_MYND_1"/>
    <property type="match status" value="1"/>
</dbReference>
<dbReference type="AlphaFoldDB" id="A0A6P8YGA2"/>
<dbReference type="GO" id="GO:0008270">
    <property type="term" value="F:zinc ion binding"/>
    <property type="evidence" value="ECO:0007669"/>
    <property type="project" value="UniProtKB-KW"/>
</dbReference>
<keyword evidence="2" id="KW-0863">Zinc-finger</keyword>
<evidence type="ECO:0000313" key="5">
    <source>
        <dbReference type="Proteomes" id="UP000515158"/>
    </source>
</evidence>
<evidence type="ECO:0000313" key="6">
    <source>
        <dbReference type="RefSeq" id="XP_034232987.1"/>
    </source>
</evidence>
<dbReference type="KEGG" id="tpal:117640559"/>
<dbReference type="SUPFAM" id="SSF144232">
    <property type="entry name" value="HIT/MYND zinc finger-like"/>
    <property type="match status" value="1"/>
</dbReference>
<proteinExistence type="predicted"/>
<dbReference type="InParanoid" id="A0A6P8YGA2"/>
<keyword evidence="5" id="KW-1185">Reference proteome</keyword>
<evidence type="ECO:0000256" key="3">
    <source>
        <dbReference type="ARBA" id="ARBA00022833"/>
    </source>
</evidence>
<feature type="domain" description="F-box" evidence="4">
    <location>
        <begin position="92"/>
        <end position="138"/>
    </location>
</feature>
<keyword evidence="3" id="KW-0862">Zinc</keyword>